<feature type="transmembrane region" description="Helical" evidence="1">
    <location>
        <begin position="7"/>
        <end position="27"/>
    </location>
</feature>
<proteinExistence type="predicted"/>
<feature type="transmembrane region" description="Helical" evidence="1">
    <location>
        <begin position="70"/>
        <end position="91"/>
    </location>
</feature>
<evidence type="ECO:0000313" key="3">
    <source>
        <dbReference type="Proteomes" id="UP000712713"/>
    </source>
</evidence>
<reference evidence="2" key="2">
    <citation type="submission" date="2021-09" db="EMBL/GenBank/DDBJ databases">
        <authorList>
            <person name="Gilroy R."/>
        </authorList>
    </citation>
    <scope>NUCLEOTIDE SEQUENCE</scope>
    <source>
        <strain evidence="2">ChiGjej3B3-7470</strain>
    </source>
</reference>
<protein>
    <submittedName>
        <fullName evidence="2">Uncharacterized protein</fullName>
    </submittedName>
</protein>
<name>A0A921ER20_9ACTN</name>
<dbReference type="AlphaFoldDB" id="A0A921ER20"/>
<sequence length="100" mass="10445">MIKRVGHWVFIVVGLAIAAWAIVGWLAPSTSCRGVEMGPGDTCSYSSTSEVGTDEIQTYEDRIKVAQEQAPFGVIAGLGMAAFGGVLAVRAKGAATSDRK</sequence>
<keyword evidence="1" id="KW-0812">Transmembrane</keyword>
<reference evidence="2" key="1">
    <citation type="journal article" date="2021" name="PeerJ">
        <title>Extensive microbial diversity within the chicken gut microbiome revealed by metagenomics and culture.</title>
        <authorList>
            <person name="Gilroy R."/>
            <person name="Ravi A."/>
            <person name="Getino M."/>
            <person name="Pursley I."/>
            <person name="Horton D.L."/>
            <person name="Alikhan N.F."/>
            <person name="Baker D."/>
            <person name="Gharbi K."/>
            <person name="Hall N."/>
            <person name="Watson M."/>
            <person name="Adriaenssens E.M."/>
            <person name="Foster-Nyarko E."/>
            <person name="Jarju S."/>
            <person name="Secka A."/>
            <person name="Antonio M."/>
            <person name="Oren A."/>
            <person name="Chaudhuri R.R."/>
            <person name="La Ragione R."/>
            <person name="Hildebrand F."/>
            <person name="Pallen M.J."/>
        </authorList>
    </citation>
    <scope>NUCLEOTIDE SEQUENCE</scope>
    <source>
        <strain evidence="2">ChiGjej3B3-7470</strain>
    </source>
</reference>
<keyword evidence="1" id="KW-1133">Transmembrane helix</keyword>
<keyword evidence="1" id="KW-0472">Membrane</keyword>
<organism evidence="2 3">
    <name type="scientific">Tessaracoccus flavescens</name>
    <dbReference type="NCBI Taxonomy" id="399497"/>
    <lineage>
        <taxon>Bacteria</taxon>
        <taxon>Bacillati</taxon>
        <taxon>Actinomycetota</taxon>
        <taxon>Actinomycetes</taxon>
        <taxon>Propionibacteriales</taxon>
        <taxon>Propionibacteriaceae</taxon>
        <taxon>Tessaracoccus</taxon>
    </lineage>
</organism>
<gene>
    <name evidence="2" type="ORF">K8V15_09100</name>
</gene>
<accession>A0A921ER20</accession>
<dbReference type="EMBL" id="DYZF01000232">
    <property type="protein sequence ID" value="HJE52110.1"/>
    <property type="molecule type" value="Genomic_DNA"/>
</dbReference>
<evidence type="ECO:0000313" key="2">
    <source>
        <dbReference type="EMBL" id="HJE52110.1"/>
    </source>
</evidence>
<comment type="caution">
    <text evidence="2">The sequence shown here is derived from an EMBL/GenBank/DDBJ whole genome shotgun (WGS) entry which is preliminary data.</text>
</comment>
<dbReference type="Proteomes" id="UP000712713">
    <property type="component" value="Unassembled WGS sequence"/>
</dbReference>
<evidence type="ECO:0000256" key="1">
    <source>
        <dbReference type="SAM" id="Phobius"/>
    </source>
</evidence>